<dbReference type="AlphaFoldDB" id="A0A9K3JP24"/>
<keyword evidence="4" id="KW-1185">Reference proteome</keyword>
<comment type="caution">
    <text evidence="3">The sequence shown here is derived from an EMBL/GenBank/DDBJ whole genome shotgun (WGS) entry which is preliminary data.</text>
</comment>
<reference evidence="3" key="1">
    <citation type="journal article" date="2017" name="Nature">
        <title>The sunflower genome provides insights into oil metabolism, flowering and Asterid evolution.</title>
        <authorList>
            <person name="Badouin H."/>
            <person name="Gouzy J."/>
            <person name="Grassa C.J."/>
            <person name="Murat F."/>
            <person name="Staton S.E."/>
            <person name="Cottret L."/>
            <person name="Lelandais-Briere C."/>
            <person name="Owens G.L."/>
            <person name="Carrere S."/>
            <person name="Mayjonade B."/>
            <person name="Legrand L."/>
            <person name="Gill N."/>
            <person name="Kane N.C."/>
            <person name="Bowers J.E."/>
            <person name="Hubner S."/>
            <person name="Bellec A."/>
            <person name="Berard A."/>
            <person name="Berges H."/>
            <person name="Blanchet N."/>
            <person name="Boniface M.C."/>
            <person name="Brunel D."/>
            <person name="Catrice O."/>
            <person name="Chaidir N."/>
            <person name="Claudel C."/>
            <person name="Donnadieu C."/>
            <person name="Faraut T."/>
            <person name="Fievet G."/>
            <person name="Helmstetter N."/>
            <person name="King M."/>
            <person name="Knapp S.J."/>
            <person name="Lai Z."/>
            <person name="Le Paslier M.C."/>
            <person name="Lippi Y."/>
            <person name="Lorenzon L."/>
            <person name="Mandel J.R."/>
            <person name="Marage G."/>
            <person name="Marchand G."/>
            <person name="Marquand E."/>
            <person name="Bret-Mestries E."/>
            <person name="Morien E."/>
            <person name="Nambeesan S."/>
            <person name="Nguyen T."/>
            <person name="Pegot-Espagnet P."/>
            <person name="Pouilly N."/>
            <person name="Raftis F."/>
            <person name="Sallet E."/>
            <person name="Schiex T."/>
            <person name="Thomas J."/>
            <person name="Vandecasteele C."/>
            <person name="Vares D."/>
            <person name="Vear F."/>
            <person name="Vautrin S."/>
            <person name="Crespi M."/>
            <person name="Mangin B."/>
            <person name="Burke J.M."/>
            <person name="Salse J."/>
            <person name="Munos S."/>
            <person name="Vincourt P."/>
            <person name="Rieseberg L.H."/>
            <person name="Langlade N.B."/>
        </authorList>
    </citation>
    <scope>NUCLEOTIDE SEQUENCE</scope>
    <source>
        <tissue evidence="3">Leaves</tissue>
    </source>
</reference>
<evidence type="ECO:0000313" key="4">
    <source>
        <dbReference type="Proteomes" id="UP000215914"/>
    </source>
</evidence>
<dbReference type="Gramene" id="mRNA:HanXRQr2_Chr02g0069591">
    <property type="protein sequence ID" value="mRNA:HanXRQr2_Chr02g0069591"/>
    <property type="gene ID" value="HanXRQr2_Chr02g0069591"/>
</dbReference>
<feature type="compositionally biased region" description="Acidic residues" evidence="2">
    <location>
        <begin position="308"/>
        <end position="333"/>
    </location>
</feature>
<proteinExistence type="predicted"/>
<dbReference type="PANTHER" id="PTHR34835:SF90">
    <property type="entry name" value="AMINOTRANSFERASE-LIKE PLANT MOBILE DOMAIN-CONTAINING PROTEIN"/>
    <property type="match status" value="1"/>
</dbReference>
<evidence type="ECO:0000256" key="2">
    <source>
        <dbReference type="SAM" id="MobiDB-lite"/>
    </source>
</evidence>
<keyword evidence="1" id="KW-0175">Coiled coil</keyword>
<dbReference type="EMBL" id="MNCJ02000317">
    <property type="protein sequence ID" value="KAF5818744.1"/>
    <property type="molecule type" value="Genomic_DNA"/>
</dbReference>
<gene>
    <name evidence="3" type="ORF">HanXRQr2_Chr02g0069591</name>
</gene>
<accession>A0A9K3JP24</accession>
<dbReference type="PANTHER" id="PTHR34835">
    <property type="entry name" value="OS07G0283600 PROTEIN-RELATED"/>
    <property type="match status" value="1"/>
</dbReference>
<sequence length="368" mass="42869">MGFGKLLTMGIEKITAKLAHYIVLNFNPETMEIELGDKKIMVDKEAISQLLGFPCGSLIISENERLQEREHIVNVWKSRYPTFLVSTFQIGAKIIENDYNEEILFKIDFLMLVITTLIESNQNGTCKYQLLDLLRMENNFGDYDWCAYTMDALRGCKKNWKPYNVNSHFVGPLTFLVLLYLDSLTCEGMDNERVIPPIAYWDKDRMERRQNQEIKNGGFGLGQIRDRFEDNNTYDIESEEENEVKESDEKSLEKYLASLSELCKENAEQKLKLEEKIKDFKRKFPNSNEVVHVIEEYQEIYSEFLEFKDEDEDGESNDEESDDEGSQNDEGKDEEDKRDTNKDEGNDDGDSNDEESDDQGSEDHTKKR</sequence>
<evidence type="ECO:0000313" key="3">
    <source>
        <dbReference type="EMBL" id="KAF5818744.1"/>
    </source>
</evidence>
<reference evidence="3" key="2">
    <citation type="submission" date="2020-06" db="EMBL/GenBank/DDBJ databases">
        <title>Helianthus annuus Genome sequencing and assembly Release 2.</title>
        <authorList>
            <person name="Gouzy J."/>
            <person name="Langlade N."/>
            <person name="Munos S."/>
        </authorList>
    </citation>
    <scope>NUCLEOTIDE SEQUENCE</scope>
    <source>
        <tissue evidence="3">Leaves</tissue>
    </source>
</reference>
<evidence type="ECO:0000256" key="1">
    <source>
        <dbReference type="SAM" id="Coils"/>
    </source>
</evidence>
<feature type="region of interest" description="Disordered" evidence="2">
    <location>
        <begin position="305"/>
        <end position="368"/>
    </location>
</feature>
<feature type="compositionally biased region" description="Basic and acidic residues" evidence="2">
    <location>
        <begin position="334"/>
        <end position="344"/>
    </location>
</feature>
<feature type="coiled-coil region" evidence="1">
    <location>
        <begin position="256"/>
        <end position="283"/>
    </location>
</feature>
<name>A0A9K3JP24_HELAN</name>
<organism evidence="3 4">
    <name type="scientific">Helianthus annuus</name>
    <name type="common">Common sunflower</name>
    <dbReference type="NCBI Taxonomy" id="4232"/>
    <lineage>
        <taxon>Eukaryota</taxon>
        <taxon>Viridiplantae</taxon>
        <taxon>Streptophyta</taxon>
        <taxon>Embryophyta</taxon>
        <taxon>Tracheophyta</taxon>
        <taxon>Spermatophyta</taxon>
        <taxon>Magnoliopsida</taxon>
        <taxon>eudicotyledons</taxon>
        <taxon>Gunneridae</taxon>
        <taxon>Pentapetalae</taxon>
        <taxon>asterids</taxon>
        <taxon>campanulids</taxon>
        <taxon>Asterales</taxon>
        <taxon>Asteraceae</taxon>
        <taxon>Asteroideae</taxon>
        <taxon>Heliantheae alliance</taxon>
        <taxon>Heliantheae</taxon>
        <taxon>Helianthus</taxon>
    </lineage>
</organism>
<dbReference type="Proteomes" id="UP000215914">
    <property type="component" value="Unassembled WGS sequence"/>
</dbReference>
<feature type="compositionally biased region" description="Acidic residues" evidence="2">
    <location>
        <begin position="345"/>
        <end position="360"/>
    </location>
</feature>
<protein>
    <submittedName>
        <fullName evidence="3">Uncharacterized protein</fullName>
    </submittedName>
</protein>